<dbReference type="Pfam" id="PF21010">
    <property type="entry name" value="HA2_C"/>
    <property type="match status" value="1"/>
</dbReference>
<proteinExistence type="predicted"/>
<evidence type="ECO:0000256" key="1">
    <source>
        <dbReference type="ARBA" id="ARBA00022741"/>
    </source>
</evidence>
<dbReference type="FunFam" id="1.20.120.1080:FF:000005">
    <property type="entry name" value="ATP-dependent helicase HrpA"/>
    <property type="match status" value="1"/>
</dbReference>
<gene>
    <name evidence="8" type="ORF">FHX53_001558</name>
</gene>
<dbReference type="InterPro" id="IPR014001">
    <property type="entry name" value="Helicase_ATP-bd"/>
</dbReference>
<dbReference type="EMBL" id="JACGWX010000003">
    <property type="protein sequence ID" value="MBA8847966.1"/>
    <property type="molecule type" value="Genomic_DNA"/>
</dbReference>
<evidence type="ECO:0000256" key="4">
    <source>
        <dbReference type="ARBA" id="ARBA00022840"/>
    </source>
</evidence>
<evidence type="ECO:0000259" key="7">
    <source>
        <dbReference type="PROSITE" id="PS51194"/>
    </source>
</evidence>
<dbReference type="InterPro" id="IPR001650">
    <property type="entry name" value="Helicase_C-like"/>
</dbReference>
<dbReference type="GO" id="GO:0005524">
    <property type="term" value="F:ATP binding"/>
    <property type="evidence" value="ECO:0007669"/>
    <property type="project" value="UniProtKB-KW"/>
</dbReference>
<evidence type="ECO:0000259" key="6">
    <source>
        <dbReference type="PROSITE" id="PS51192"/>
    </source>
</evidence>
<evidence type="ECO:0000313" key="8">
    <source>
        <dbReference type="EMBL" id="MBA8847966.1"/>
    </source>
</evidence>
<dbReference type="PROSITE" id="PS51192">
    <property type="entry name" value="HELICASE_ATP_BIND_1"/>
    <property type="match status" value="1"/>
</dbReference>
<dbReference type="Pfam" id="PF07717">
    <property type="entry name" value="OB_NTP_bind"/>
    <property type="match status" value="1"/>
</dbReference>
<dbReference type="NCBIfam" id="NF008348">
    <property type="entry name" value="PRK11131.1"/>
    <property type="match status" value="1"/>
</dbReference>
<dbReference type="PANTHER" id="PTHR18934">
    <property type="entry name" value="ATP-DEPENDENT RNA HELICASE"/>
    <property type="match status" value="1"/>
</dbReference>
<dbReference type="NCBIfam" id="TIGR01967">
    <property type="entry name" value="DEAH_box_HrpA"/>
    <property type="match status" value="1"/>
</dbReference>
<sequence>MTAASETPPADSSAPSATALATSAAPLRITYPEDLPVSQRRDDIAAAIRDNQVVIVAGETGSGKTTQLPKILLELGRERIAHTQPRRIAARTIAERVAEELGTELGGLVGYKVRFTDQVGKSTRVTLMTDGILLAALRGDRELNNYDAIIIDEAHERSLTIDFLLGYLKQLLPRRPELKVIITSATIDPESFAAHFAAADGTPAPIIEVSGRTFPVEVRYRPLVPDGVDTDNLTDPDDDEADGPSTPGEAIDMIDGVIAAVDELGREGDGDVLVFFSGENEIRDATDALRGHFQRQGARGASTEVLPLYGRLSAAEQHRVFERAPAGIRRRIVLATNVAETSLTVPGIRYVVDTGTARISRYSARAKVQRLPIEPISQASANQRSGRSGRTSDGIAIRLYSELDYAKRPEYTDPEILRTNLAAVILQMISLGLGDIERFPFLQPPDRRGIKDGLDLLLELGAIVPANGENRITQLGRDLAQLPLDPRYGRMVLEAKRHGVVREVMAIVAGLSIQDPRERPVEKRERADQLHNRFRDPSSDFISLLNLWNHLQERQSELSGNQFRKEVRAEFLNYLRIREWQDVYRQLTRQGQQLRLLTKEEARTPAAKGGDADGIHRSLLAGLLSHLGIRDAEKRDYLGARQRRFVLFPGSGLAKKQPTAIMAAELVETSRLFARTVAAIDPAWAEPIAGDLAKRQYSAPRWEKRQGAAVVDEKVTLFGVPIIPRRRTQLARIDPAQARELFIRHALVEGDWDVSRIDKRLTAFLRDNQRTRRELEQLEERTRRRDILLDDERIVDFFDARVPAEVTDVRRFEKWWRDAGAKHPDLLTLSRDDLVQADEIAADAASTDAAYPTRLTLGDQTLSVGYRFDPGTADDGVTVTVPLPLLPRLDTAGFDWLVPGLRLELVTALLKTLPKAIRRNVVPAADWAAKLLATVPEGADLRELSITEFLAREIRRQTFTPVEPDDFELDRLPAHLRMGYAVVDERGSRLARGTDLTALQAKLKERTRDSVARVATSATRSPIERGGITAWDDSVGAGSGAPAGTLPRTLDSRRGETTIRAYPALVDEGSSIALKLFATAADQERAHRSGVRRLVQLGVPSPLSYVQENLTHSEKLTLAASPYRSTAALIDDAIRAVVEAELDAAGGVPWDRASFESLRDRVNAGLPDRLFRVVATTASVLAAAREADVAIGRASSMSLMAPLADAREQLNQLVFDGFLSRTGLDRLPRLAVYVRGITHRVERLADDVGRDRQRMAEQQESTTLFTRAGGSLPLPPDARPDLVTARWMLEELRISLFAQPLGAHGPISVQRIRKALGG</sequence>
<name>A0A839E9P2_9MICO</name>
<dbReference type="SMART" id="SM00490">
    <property type="entry name" value="HELICc"/>
    <property type="match status" value="1"/>
</dbReference>
<keyword evidence="2 8" id="KW-0378">Hydrolase</keyword>
<dbReference type="InterPro" id="IPR007502">
    <property type="entry name" value="Helicase-assoc_dom"/>
</dbReference>
<dbReference type="InterPro" id="IPR010222">
    <property type="entry name" value="RNA_helicase_HrpA"/>
</dbReference>
<evidence type="ECO:0000256" key="3">
    <source>
        <dbReference type="ARBA" id="ARBA00022806"/>
    </source>
</evidence>
<protein>
    <submittedName>
        <fullName evidence="8">ATP-dependent helicase HrpA</fullName>
        <ecNumber evidence="8">3.6.4.13</ecNumber>
    </submittedName>
</protein>
<reference evidence="8 9" key="1">
    <citation type="submission" date="2020-07" db="EMBL/GenBank/DDBJ databases">
        <title>Sequencing the genomes of 1000 actinobacteria strains.</title>
        <authorList>
            <person name="Klenk H.-P."/>
        </authorList>
    </citation>
    <scope>NUCLEOTIDE SEQUENCE [LARGE SCALE GENOMIC DNA]</scope>
    <source>
        <strain evidence="8 9">DSM 19663</strain>
    </source>
</reference>
<dbReference type="GO" id="GO:0003724">
    <property type="term" value="F:RNA helicase activity"/>
    <property type="evidence" value="ECO:0007669"/>
    <property type="project" value="UniProtKB-EC"/>
</dbReference>
<dbReference type="RefSeq" id="WP_182490778.1">
    <property type="nucleotide sequence ID" value="NZ_BAAAOV010000001.1"/>
</dbReference>
<dbReference type="Pfam" id="PF11898">
    <property type="entry name" value="DUF3418"/>
    <property type="match status" value="1"/>
</dbReference>
<dbReference type="SMART" id="SM00847">
    <property type="entry name" value="HA2"/>
    <property type="match status" value="1"/>
</dbReference>
<dbReference type="Gene3D" id="1.20.120.1080">
    <property type="match status" value="1"/>
</dbReference>
<feature type="compositionally biased region" description="Acidic residues" evidence="5">
    <location>
        <begin position="228"/>
        <end position="242"/>
    </location>
</feature>
<feature type="domain" description="Helicase ATP-binding" evidence="6">
    <location>
        <begin position="45"/>
        <end position="205"/>
    </location>
</feature>
<keyword evidence="1" id="KW-0547">Nucleotide-binding</keyword>
<feature type="region of interest" description="Disordered" evidence="5">
    <location>
        <begin position="225"/>
        <end position="249"/>
    </location>
</feature>
<dbReference type="PANTHER" id="PTHR18934:SF99">
    <property type="entry name" value="ATP-DEPENDENT RNA HELICASE DHX37-RELATED"/>
    <property type="match status" value="1"/>
</dbReference>
<dbReference type="Gene3D" id="3.40.50.300">
    <property type="entry name" value="P-loop containing nucleotide triphosphate hydrolases"/>
    <property type="match status" value="2"/>
</dbReference>
<dbReference type="GO" id="GO:0016787">
    <property type="term" value="F:hydrolase activity"/>
    <property type="evidence" value="ECO:0007669"/>
    <property type="project" value="UniProtKB-KW"/>
</dbReference>
<dbReference type="CDD" id="cd18791">
    <property type="entry name" value="SF2_C_RHA"/>
    <property type="match status" value="1"/>
</dbReference>
<keyword evidence="4" id="KW-0067">ATP-binding</keyword>
<dbReference type="InterPro" id="IPR027417">
    <property type="entry name" value="P-loop_NTPase"/>
</dbReference>
<dbReference type="Pfam" id="PF00270">
    <property type="entry name" value="DEAD"/>
    <property type="match status" value="1"/>
</dbReference>
<dbReference type="GO" id="GO:0003723">
    <property type="term" value="F:RNA binding"/>
    <property type="evidence" value="ECO:0007669"/>
    <property type="project" value="TreeGrafter"/>
</dbReference>
<dbReference type="SMART" id="SM00487">
    <property type="entry name" value="DEXDc"/>
    <property type="match status" value="1"/>
</dbReference>
<evidence type="ECO:0000256" key="2">
    <source>
        <dbReference type="ARBA" id="ARBA00022801"/>
    </source>
</evidence>
<feature type="region of interest" description="Disordered" evidence="5">
    <location>
        <begin position="1029"/>
        <end position="1050"/>
    </location>
</feature>
<dbReference type="InterPro" id="IPR011709">
    <property type="entry name" value="DEAD-box_helicase_OB_fold"/>
</dbReference>
<keyword evidence="9" id="KW-1185">Reference proteome</keyword>
<dbReference type="Proteomes" id="UP000585905">
    <property type="component" value="Unassembled WGS sequence"/>
</dbReference>
<dbReference type="InterPro" id="IPR011545">
    <property type="entry name" value="DEAD/DEAH_box_helicase_dom"/>
</dbReference>
<organism evidence="8 9">
    <name type="scientific">Microcella alkalica</name>
    <dbReference type="NCBI Taxonomy" id="355930"/>
    <lineage>
        <taxon>Bacteria</taxon>
        <taxon>Bacillati</taxon>
        <taxon>Actinomycetota</taxon>
        <taxon>Actinomycetes</taxon>
        <taxon>Micrococcales</taxon>
        <taxon>Microbacteriaceae</taxon>
        <taxon>Microcella</taxon>
    </lineage>
</organism>
<evidence type="ECO:0000256" key="5">
    <source>
        <dbReference type="SAM" id="MobiDB-lite"/>
    </source>
</evidence>
<comment type="caution">
    <text evidence="8">The sequence shown here is derived from an EMBL/GenBank/DDBJ whole genome shotgun (WGS) entry which is preliminary data.</text>
</comment>
<dbReference type="PROSITE" id="PS51194">
    <property type="entry name" value="HELICASE_CTER"/>
    <property type="match status" value="1"/>
</dbReference>
<dbReference type="InterPro" id="IPR024590">
    <property type="entry name" value="HrpA_C"/>
</dbReference>
<dbReference type="EC" id="3.6.4.13" evidence="8"/>
<feature type="domain" description="Helicase C-terminal" evidence="7">
    <location>
        <begin position="256"/>
        <end position="432"/>
    </location>
</feature>
<evidence type="ECO:0000313" key="9">
    <source>
        <dbReference type="Proteomes" id="UP000585905"/>
    </source>
</evidence>
<accession>A0A839E9P2</accession>
<keyword evidence="3 8" id="KW-0347">Helicase</keyword>
<dbReference type="Pfam" id="PF00271">
    <property type="entry name" value="Helicase_C"/>
    <property type="match status" value="1"/>
</dbReference>
<dbReference type="SUPFAM" id="SSF52540">
    <property type="entry name" value="P-loop containing nucleoside triphosphate hydrolases"/>
    <property type="match status" value="1"/>
</dbReference>